<protein>
    <submittedName>
        <fullName evidence="1">Uncharacterized protein</fullName>
    </submittedName>
</protein>
<evidence type="ECO:0000313" key="2">
    <source>
        <dbReference type="Proteomes" id="UP001165960"/>
    </source>
</evidence>
<organism evidence="1 2">
    <name type="scientific">Entomophthora muscae</name>
    <dbReference type="NCBI Taxonomy" id="34485"/>
    <lineage>
        <taxon>Eukaryota</taxon>
        <taxon>Fungi</taxon>
        <taxon>Fungi incertae sedis</taxon>
        <taxon>Zoopagomycota</taxon>
        <taxon>Entomophthoromycotina</taxon>
        <taxon>Entomophthoromycetes</taxon>
        <taxon>Entomophthorales</taxon>
        <taxon>Entomophthoraceae</taxon>
        <taxon>Entomophthora</taxon>
    </lineage>
</organism>
<proteinExistence type="predicted"/>
<dbReference type="Proteomes" id="UP001165960">
    <property type="component" value="Unassembled WGS sequence"/>
</dbReference>
<name>A0ACC2U7S1_9FUNG</name>
<evidence type="ECO:0000313" key="1">
    <source>
        <dbReference type="EMBL" id="KAJ9082696.1"/>
    </source>
</evidence>
<sequence length="112" mass="12244">MMAHLGLFAPILKRLASVAVKVAINSMAATWPALSLSTPSDSLSNLPLQITCILTISLPIFSYTTMGSKMLKPSSLFGLLITNANESYRTCSTVLYPCDVFWQLRATRQISM</sequence>
<comment type="caution">
    <text evidence="1">The sequence shown here is derived from an EMBL/GenBank/DDBJ whole genome shotgun (WGS) entry which is preliminary data.</text>
</comment>
<accession>A0ACC2U7S1</accession>
<reference evidence="1" key="1">
    <citation type="submission" date="2022-04" db="EMBL/GenBank/DDBJ databases">
        <title>Genome of the entomopathogenic fungus Entomophthora muscae.</title>
        <authorList>
            <person name="Elya C."/>
            <person name="Lovett B.R."/>
            <person name="Lee E."/>
            <person name="Macias A.M."/>
            <person name="Hajek A.E."/>
            <person name="De Bivort B.L."/>
            <person name="Kasson M.T."/>
            <person name="De Fine Licht H.H."/>
            <person name="Stajich J.E."/>
        </authorList>
    </citation>
    <scope>NUCLEOTIDE SEQUENCE</scope>
    <source>
        <strain evidence="1">Berkeley</strain>
    </source>
</reference>
<keyword evidence="2" id="KW-1185">Reference proteome</keyword>
<gene>
    <name evidence="1" type="ORF">DSO57_1039764</name>
</gene>
<dbReference type="EMBL" id="QTSX02001425">
    <property type="protein sequence ID" value="KAJ9082696.1"/>
    <property type="molecule type" value="Genomic_DNA"/>
</dbReference>